<keyword evidence="1" id="KW-0675">Receptor</keyword>
<name>A0A8J2WBG7_9NEOP</name>
<evidence type="ECO:0000313" key="3">
    <source>
        <dbReference type="EMBL" id="CAG9580324.1"/>
    </source>
</evidence>
<dbReference type="GO" id="GO:0005789">
    <property type="term" value="C:endoplasmic reticulum membrane"/>
    <property type="evidence" value="ECO:0007669"/>
    <property type="project" value="UniProtKB-SubCell"/>
</dbReference>
<protein>
    <recommendedName>
        <fullName evidence="1">Inositol 1,4,5-trisphosphate receptor</fullName>
    </recommendedName>
</protein>
<comment type="function">
    <text evidence="1">Receptor for inositol 1,4,5-trisphosphate, a second messenger that mediates the release of intracellular calcium.</text>
</comment>
<keyword evidence="1" id="KW-0106">Calcium</keyword>
<feature type="region of interest" description="Disordered" evidence="2">
    <location>
        <begin position="1"/>
        <end position="21"/>
    </location>
</feature>
<dbReference type="InterPro" id="IPR000493">
    <property type="entry name" value="InsP3_rcpt"/>
</dbReference>
<comment type="caution">
    <text evidence="3">The sequence shown here is derived from an EMBL/GenBank/DDBJ whole genome shotgun (WGS) entry which is preliminary data.</text>
</comment>
<keyword evidence="1" id="KW-0256">Endoplasmic reticulum</keyword>
<evidence type="ECO:0000256" key="2">
    <source>
        <dbReference type="SAM" id="MobiDB-lite"/>
    </source>
</evidence>
<keyword evidence="1" id="KW-0813">Transport</keyword>
<sequence length="316" mass="35344">MKTWTTSVTCASPTRRPSLSHRNSSARVCCVLTMLIYSPDIETRLVPDESSDGDGGEVMLYWNNKQECRSLNSLAEQASDPRSDFGLLPTPTRAVLVHVSQQTVPGIEQSITLILYSTSDIMNNYTMISRCMSNPVLSHEVRASFCRLMLHLHVDRDPQEPVTPVKYARLWAEVAATIRVNDYQCVKGGQDATRKKVKKQFESTIDFVEDYLCKDVTRTWYLSDHDQNKLTFEVVKLAGELTYFGFYSFSDLLRLTKPYCLLDCVTAIDLLNETNALAGEVESEGEVLRSIGDMGAVMTSITLGPGALNENVTENT</sequence>
<keyword evidence="1" id="KW-0406">Ion transport</keyword>
<dbReference type="Proteomes" id="UP000789524">
    <property type="component" value="Unassembled WGS sequence"/>
</dbReference>
<evidence type="ECO:0000313" key="4">
    <source>
        <dbReference type="Proteomes" id="UP000789524"/>
    </source>
</evidence>
<dbReference type="GO" id="GO:0070679">
    <property type="term" value="F:inositol 1,4,5 trisphosphate binding"/>
    <property type="evidence" value="ECO:0007669"/>
    <property type="project" value="UniProtKB-UniRule"/>
</dbReference>
<keyword evidence="1" id="KW-0109">Calcium transport</keyword>
<keyword evidence="1" id="KW-0472">Membrane</keyword>
<keyword evidence="1" id="KW-0107">Calcium channel</keyword>
<keyword evidence="1" id="KW-0407">Ion channel</keyword>
<comment type="similarity">
    <text evidence="1">Belongs to the InsP3 receptor family.</text>
</comment>
<dbReference type="EMBL" id="CAKASE010000079">
    <property type="protein sequence ID" value="CAG9580324.1"/>
    <property type="molecule type" value="Genomic_DNA"/>
</dbReference>
<dbReference type="PANTHER" id="PTHR45816">
    <property type="entry name" value="MIR DOMAIN-CONTAINING PROTEIN"/>
    <property type="match status" value="1"/>
</dbReference>
<reference evidence="3" key="1">
    <citation type="submission" date="2021-09" db="EMBL/GenBank/DDBJ databases">
        <authorList>
            <person name="Martin H S."/>
        </authorList>
    </citation>
    <scope>NUCLEOTIDE SEQUENCE</scope>
</reference>
<dbReference type="GO" id="GO:0005220">
    <property type="term" value="F:inositol 1,4,5-trisphosphate-gated calcium channel activity"/>
    <property type="evidence" value="ECO:0007669"/>
    <property type="project" value="UniProtKB-UniRule"/>
</dbReference>
<proteinExistence type="inferred from homology"/>
<keyword evidence="4" id="KW-1185">Reference proteome</keyword>
<dbReference type="GO" id="GO:0051209">
    <property type="term" value="P:release of sequestered calcium ion into cytosol"/>
    <property type="evidence" value="ECO:0007669"/>
    <property type="project" value="UniProtKB-UniRule"/>
</dbReference>
<accession>A0A8J2WBG7</accession>
<keyword evidence="1" id="KW-1071">Ligand-gated ion channel</keyword>
<dbReference type="InterPro" id="IPR015925">
    <property type="entry name" value="Ryanodine_IP3_receptor"/>
</dbReference>
<organism evidence="3 4">
    <name type="scientific">Danaus chrysippus</name>
    <name type="common">African queen</name>
    <dbReference type="NCBI Taxonomy" id="151541"/>
    <lineage>
        <taxon>Eukaryota</taxon>
        <taxon>Metazoa</taxon>
        <taxon>Ecdysozoa</taxon>
        <taxon>Arthropoda</taxon>
        <taxon>Hexapoda</taxon>
        <taxon>Insecta</taxon>
        <taxon>Pterygota</taxon>
        <taxon>Neoptera</taxon>
        <taxon>Endopterygota</taxon>
        <taxon>Lepidoptera</taxon>
        <taxon>Glossata</taxon>
        <taxon>Ditrysia</taxon>
        <taxon>Papilionoidea</taxon>
        <taxon>Nymphalidae</taxon>
        <taxon>Danainae</taxon>
        <taxon>Danaini</taxon>
        <taxon>Danaina</taxon>
        <taxon>Danaus</taxon>
        <taxon>Anosia</taxon>
    </lineage>
</organism>
<dbReference type="PANTHER" id="PTHR45816:SF4">
    <property type="entry name" value="RYR_IP3R HOMOLOGY ASSOCIATED DOMAIN-CONTAINING PROTEIN"/>
    <property type="match status" value="1"/>
</dbReference>
<evidence type="ECO:0000256" key="1">
    <source>
        <dbReference type="RuleBase" id="RU368044"/>
    </source>
</evidence>
<comment type="domain">
    <text evidence="1">The receptor contains a calcium channel in its C-terminal extremity. Its large N-terminal cytoplasmic region has the ligand-binding site in the N-terminus and modulatory sites in the middle portion immediately upstream of the channel region.</text>
</comment>
<gene>
    <name evidence="3" type="ORF">DCHRY22_LOCUS13626</name>
</gene>
<dbReference type="OrthoDB" id="76898at2759"/>
<comment type="subunit">
    <text evidence="1">Homotetramer.</text>
</comment>
<comment type="subcellular location">
    <subcellularLocation>
        <location evidence="1">Endoplasmic reticulum membrane</location>
        <topology evidence="1">Multi-pass membrane protein</topology>
    </subcellularLocation>
</comment>
<dbReference type="AlphaFoldDB" id="A0A8J2WBG7"/>
<dbReference type="PRINTS" id="PR00779">
    <property type="entry name" value="INSP3RECEPTR"/>
</dbReference>